<reference evidence="4" key="2">
    <citation type="submission" date="2015-01" db="EMBL/GenBank/DDBJ databases">
        <title>Evolutionary Origins and Diversification of the Mycorrhizal Mutualists.</title>
        <authorList>
            <consortium name="DOE Joint Genome Institute"/>
            <consortium name="Mycorrhizal Genomics Consortium"/>
            <person name="Kohler A."/>
            <person name="Kuo A."/>
            <person name="Nagy L.G."/>
            <person name="Floudas D."/>
            <person name="Copeland A."/>
            <person name="Barry K.W."/>
            <person name="Cichocki N."/>
            <person name="Veneault-Fourrey C."/>
            <person name="LaButti K."/>
            <person name="Lindquist E.A."/>
            <person name="Lipzen A."/>
            <person name="Lundell T."/>
            <person name="Morin E."/>
            <person name="Murat C."/>
            <person name="Riley R."/>
            <person name="Ohm R."/>
            <person name="Sun H."/>
            <person name="Tunlid A."/>
            <person name="Henrissat B."/>
            <person name="Grigoriev I.V."/>
            <person name="Hibbett D.S."/>
            <person name="Martin F."/>
        </authorList>
    </citation>
    <scope>NUCLEOTIDE SEQUENCE [LARGE SCALE GENOMIC DNA]</scope>
    <source>
        <strain evidence="4">h7</strain>
    </source>
</reference>
<evidence type="ECO:0000256" key="2">
    <source>
        <dbReference type="SAM" id="MobiDB-lite"/>
    </source>
</evidence>
<name>A0A0C3CPN6_HEBCY</name>
<keyword evidence="4" id="KW-1185">Reference proteome</keyword>
<sequence>MKTPRPASPDGTEECRRVPFVNKCASPLMRLSSISFQGSGSDMVDGVAGTWVEQPTIQNSSCKVTGWDSDLTELNDSEDEAESRDGSSEPEMNDDAPPTAPSGLKIRIPARPAGAYSTKCASPKCHQLLSVGYRWKSCVLCRARSRDYQRRRQNLQGKHLRLDEELLDAENAGTPLAGVCEFHIAKYHLVDLSYRTSLPGLQNRSKLRSDWSLAHDSARFVTARISFLQRMNTIGKCVGFVAFAAGR</sequence>
<dbReference type="HOGENOM" id="CLU_1124670_0_0_1"/>
<gene>
    <name evidence="3" type="ORF">M413DRAFT_302302</name>
</gene>
<feature type="region of interest" description="Disordered" evidence="2">
    <location>
        <begin position="62"/>
        <end position="106"/>
    </location>
</feature>
<dbReference type="OrthoDB" id="3266602at2759"/>
<dbReference type="EMBL" id="KN831771">
    <property type="protein sequence ID" value="KIM46069.1"/>
    <property type="molecule type" value="Genomic_DNA"/>
</dbReference>
<dbReference type="Proteomes" id="UP000053424">
    <property type="component" value="Unassembled WGS sequence"/>
</dbReference>
<dbReference type="AlphaFoldDB" id="A0A0C3CPN6"/>
<evidence type="ECO:0000256" key="1">
    <source>
        <dbReference type="SAM" id="Coils"/>
    </source>
</evidence>
<feature type="coiled-coil region" evidence="1">
    <location>
        <begin position="145"/>
        <end position="172"/>
    </location>
</feature>
<keyword evidence="1" id="KW-0175">Coiled coil</keyword>
<proteinExistence type="predicted"/>
<accession>A0A0C3CPN6</accession>
<evidence type="ECO:0000313" key="3">
    <source>
        <dbReference type="EMBL" id="KIM46069.1"/>
    </source>
</evidence>
<evidence type="ECO:0000313" key="4">
    <source>
        <dbReference type="Proteomes" id="UP000053424"/>
    </source>
</evidence>
<protein>
    <submittedName>
        <fullName evidence="3">Uncharacterized protein</fullName>
    </submittedName>
</protein>
<feature type="compositionally biased region" description="Acidic residues" evidence="2">
    <location>
        <begin position="70"/>
        <end position="82"/>
    </location>
</feature>
<reference evidence="3 4" key="1">
    <citation type="submission" date="2014-04" db="EMBL/GenBank/DDBJ databases">
        <authorList>
            <consortium name="DOE Joint Genome Institute"/>
            <person name="Kuo A."/>
            <person name="Gay G."/>
            <person name="Dore J."/>
            <person name="Kohler A."/>
            <person name="Nagy L.G."/>
            <person name="Floudas D."/>
            <person name="Copeland A."/>
            <person name="Barry K.W."/>
            <person name="Cichocki N."/>
            <person name="Veneault-Fourrey C."/>
            <person name="LaButti K."/>
            <person name="Lindquist E.A."/>
            <person name="Lipzen A."/>
            <person name="Lundell T."/>
            <person name="Morin E."/>
            <person name="Murat C."/>
            <person name="Sun H."/>
            <person name="Tunlid A."/>
            <person name="Henrissat B."/>
            <person name="Grigoriev I.V."/>
            <person name="Hibbett D.S."/>
            <person name="Martin F."/>
            <person name="Nordberg H.P."/>
            <person name="Cantor M.N."/>
            <person name="Hua S.X."/>
        </authorList>
    </citation>
    <scope>NUCLEOTIDE SEQUENCE [LARGE SCALE GENOMIC DNA]</scope>
    <source>
        <strain evidence="4">h7</strain>
    </source>
</reference>
<organism evidence="3 4">
    <name type="scientific">Hebeloma cylindrosporum</name>
    <dbReference type="NCBI Taxonomy" id="76867"/>
    <lineage>
        <taxon>Eukaryota</taxon>
        <taxon>Fungi</taxon>
        <taxon>Dikarya</taxon>
        <taxon>Basidiomycota</taxon>
        <taxon>Agaricomycotina</taxon>
        <taxon>Agaricomycetes</taxon>
        <taxon>Agaricomycetidae</taxon>
        <taxon>Agaricales</taxon>
        <taxon>Agaricineae</taxon>
        <taxon>Hymenogastraceae</taxon>
        <taxon>Hebeloma</taxon>
    </lineage>
</organism>